<organism evidence="1 2">
    <name type="scientific">Bacillus cytotoxicus</name>
    <dbReference type="NCBI Taxonomy" id="580165"/>
    <lineage>
        <taxon>Bacteria</taxon>
        <taxon>Bacillati</taxon>
        <taxon>Bacillota</taxon>
        <taxon>Bacilli</taxon>
        <taxon>Bacillales</taxon>
        <taxon>Bacillaceae</taxon>
        <taxon>Bacillus</taxon>
        <taxon>Bacillus cereus group</taxon>
    </lineage>
</organism>
<protein>
    <submittedName>
        <fullName evidence="1">Enoyl-CoA hydratase/isomerase family protein</fullName>
    </submittedName>
</protein>
<feature type="non-terminal residue" evidence="1">
    <location>
        <position position="1"/>
    </location>
</feature>
<evidence type="ECO:0000313" key="1">
    <source>
        <dbReference type="EMBL" id="MCM3738607.1"/>
    </source>
</evidence>
<sequence length="69" mass="7811">SFRMELGIVARAIEEGDFCEGVRAHLVDKDRKPRWAPASLVELRAERVRHFLTSPWKLFAHPLADLGAA</sequence>
<accession>A0ACC6ACG8</accession>
<name>A0ACC6ACG8_9BACI</name>
<dbReference type="EMBL" id="JAMBOP010000101">
    <property type="protein sequence ID" value="MCM3738607.1"/>
    <property type="molecule type" value="Genomic_DNA"/>
</dbReference>
<gene>
    <name evidence="1" type="ORF">M3215_23320</name>
</gene>
<keyword evidence="2" id="KW-1185">Reference proteome</keyword>
<dbReference type="Proteomes" id="UP001202289">
    <property type="component" value="Unassembled WGS sequence"/>
</dbReference>
<proteinExistence type="predicted"/>
<reference evidence="1" key="1">
    <citation type="submission" date="2022-05" db="EMBL/GenBank/DDBJ databases">
        <title>Comparative Genomics of Spacecraft Associated Microbes.</title>
        <authorList>
            <person name="Tran M.T."/>
            <person name="Wright A."/>
            <person name="Seuylemezian A."/>
            <person name="Eisen J."/>
            <person name="Coil D."/>
        </authorList>
    </citation>
    <scope>NUCLEOTIDE SEQUENCE</scope>
    <source>
        <strain evidence="1">FAIRING 10M-2.2</strain>
    </source>
</reference>
<comment type="caution">
    <text evidence="1">The sequence shown here is derived from an EMBL/GenBank/DDBJ whole genome shotgun (WGS) entry which is preliminary data.</text>
</comment>
<evidence type="ECO:0000313" key="2">
    <source>
        <dbReference type="Proteomes" id="UP001202289"/>
    </source>
</evidence>